<dbReference type="EMBL" id="AFWT01000024">
    <property type="protein sequence ID" value="EGV29713.1"/>
    <property type="molecule type" value="Genomic_DNA"/>
</dbReference>
<feature type="compositionally biased region" description="Basic and acidic residues" evidence="1">
    <location>
        <begin position="107"/>
        <end position="116"/>
    </location>
</feature>
<keyword evidence="2" id="KW-1133">Transmembrane helix</keyword>
<feature type="transmembrane region" description="Helical" evidence="2">
    <location>
        <begin position="22"/>
        <end position="47"/>
    </location>
</feature>
<dbReference type="AlphaFoldDB" id="G2E4E4"/>
<evidence type="ECO:0000256" key="2">
    <source>
        <dbReference type="SAM" id="Phobius"/>
    </source>
</evidence>
<comment type="caution">
    <text evidence="3">The sequence shown here is derived from an EMBL/GenBank/DDBJ whole genome shotgun (WGS) entry which is preliminary data.</text>
</comment>
<protein>
    <submittedName>
        <fullName evidence="3">Uncharacterized protein</fullName>
    </submittedName>
</protein>
<sequence>MRTHITEPQHQTRRSSYRTARLVARLISGIGWSMLLVLLTLGVALAWHLRDPLVAVLGGIGALGGLLVVALGQWIRANLDTADHTREIRDRLWSQGAAYDSRALEMASEHSREPRSNPRSRRRPDSPSPSSSRISSEMAETVASQSAARCVNPLCDRLLPDAEAVCPHCGMRQSLVRERA</sequence>
<feature type="transmembrane region" description="Helical" evidence="2">
    <location>
        <begin position="53"/>
        <end position="75"/>
    </location>
</feature>
<keyword evidence="4" id="KW-1185">Reference proteome</keyword>
<dbReference type="RefSeq" id="WP_007041870.1">
    <property type="nucleotide sequence ID" value="NZ_AFWT01000024.1"/>
</dbReference>
<keyword evidence="2" id="KW-0472">Membrane</keyword>
<proteinExistence type="predicted"/>
<feature type="region of interest" description="Disordered" evidence="1">
    <location>
        <begin position="104"/>
        <end position="139"/>
    </location>
</feature>
<dbReference type="Proteomes" id="UP000004200">
    <property type="component" value="Unassembled WGS sequence"/>
</dbReference>
<gene>
    <name evidence="3" type="ORF">ThidrDRAFT_3157</name>
</gene>
<evidence type="ECO:0000313" key="4">
    <source>
        <dbReference type="Proteomes" id="UP000004200"/>
    </source>
</evidence>
<feature type="compositionally biased region" description="Low complexity" evidence="1">
    <location>
        <begin position="128"/>
        <end position="137"/>
    </location>
</feature>
<organism evidence="3 4">
    <name type="scientific">Thiorhodococcus drewsii AZ1</name>
    <dbReference type="NCBI Taxonomy" id="765913"/>
    <lineage>
        <taxon>Bacteria</taxon>
        <taxon>Pseudomonadati</taxon>
        <taxon>Pseudomonadota</taxon>
        <taxon>Gammaproteobacteria</taxon>
        <taxon>Chromatiales</taxon>
        <taxon>Chromatiaceae</taxon>
        <taxon>Thiorhodococcus</taxon>
    </lineage>
</organism>
<name>G2E4E4_9GAMM</name>
<accession>G2E4E4</accession>
<evidence type="ECO:0000256" key="1">
    <source>
        <dbReference type="SAM" id="MobiDB-lite"/>
    </source>
</evidence>
<reference evidence="3 4" key="1">
    <citation type="submission" date="2011-06" db="EMBL/GenBank/DDBJ databases">
        <title>The draft genome of Thiorhodococcus drewsii AZ1.</title>
        <authorList>
            <consortium name="US DOE Joint Genome Institute (JGI-PGF)"/>
            <person name="Lucas S."/>
            <person name="Han J."/>
            <person name="Lapidus A."/>
            <person name="Cheng J.-F."/>
            <person name="Goodwin L."/>
            <person name="Pitluck S."/>
            <person name="Peters L."/>
            <person name="Land M.L."/>
            <person name="Hauser L."/>
            <person name="Vogl K."/>
            <person name="Liu Z."/>
            <person name="Imhoff J."/>
            <person name="Thiel V."/>
            <person name="Frigaard N.-U."/>
            <person name="Bryant D.A."/>
            <person name="Woyke T.J."/>
        </authorList>
    </citation>
    <scope>NUCLEOTIDE SEQUENCE [LARGE SCALE GENOMIC DNA]</scope>
    <source>
        <strain evidence="3 4">AZ1</strain>
    </source>
</reference>
<keyword evidence="2" id="KW-0812">Transmembrane</keyword>
<evidence type="ECO:0000313" key="3">
    <source>
        <dbReference type="EMBL" id="EGV29713.1"/>
    </source>
</evidence>